<dbReference type="InterPro" id="IPR025196">
    <property type="entry name" value="DUF4126"/>
</dbReference>
<protein>
    <submittedName>
        <fullName evidence="3">DUF4126 family protein</fullName>
    </submittedName>
</protein>
<organism evidence="3 4">
    <name type="scientific">Baekduia soli</name>
    <dbReference type="NCBI Taxonomy" id="496014"/>
    <lineage>
        <taxon>Bacteria</taxon>
        <taxon>Bacillati</taxon>
        <taxon>Actinomycetota</taxon>
        <taxon>Thermoleophilia</taxon>
        <taxon>Solirubrobacterales</taxon>
        <taxon>Baekduiaceae</taxon>
        <taxon>Baekduia</taxon>
    </lineage>
</organism>
<evidence type="ECO:0000259" key="2">
    <source>
        <dbReference type="Pfam" id="PF13548"/>
    </source>
</evidence>
<feature type="domain" description="DUF4126" evidence="2">
    <location>
        <begin position="7"/>
        <end position="179"/>
    </location>
</feature>
<keyword evidence="1" id="KW-1133">Transmembrane helix</keyword>
<evidence type="ECO:0000313" key="4">
    <source>
        <dbReference type="Proteomes" id="UP000321805"/>
    </source>
</evidence>
<sequence>MKLALDILQGLGLASAVGLRPFLPALLAGALASGNLGVDFHGTQFAFLESPWWLLALAAALVASVLLRRVLESGPGEAALSGLGIGLGALLCAASIDDRHGTWWYGLILGALLALLASSVSRQLFARVRARFTSAGDAAAAAALPFYAEAAGVVIAGASVLFPPLAILAIGFLLALLVTGRRRAGQKYAGLRILR</sequence>
<keyword evidence="4" id="KW-1185">Reference proteome</keyword>
<dbReference type="Pfam" id="PF13548">
    <property type="entry name" value="DUF4126"/>
    <property type="match status" value="1"/>
</dbReference>
<feature type="transmembrane region" description="Helical" evidence="1">
    <location>
        <begin position="52"/>
        <end position="71"/>
    </location>
</feature>
<keyword evidence="1" id="KW-0812">Transmembrane</keyword>
<feature type="transmembrane region" description="Helical" evidence="1">
    <location>
        <begin position="102"/>
        <end position="120"/>
    </location>
</feature>
<reference evidence="3 4" key="1">
    <citation type="journal article" date="2018" name="J. Microbiol.">
        <title>Baekduia soli gen. nov., sp. nov., a novel bacterium isolated from the soil of Baekdu Mountain and proposal of a novel family name, Baekduiaceae fam. nov.</title>
        <authorList>
            <person name="An D.S."/>
            <person name="Siddiqi M.Z."/>
            <person name="Kim K.H."/>
            <person name="Yu H.S."/>
            <person name="Im W.T."/>
        </authorList>
    </citation>
    <scope>NUCLEOTIDE SEQUENCE [LARGE SCALE GENOMIC DNA]</scope>
    <source>
        <strain evidence="3 4">BR7-21</strain>
    </source>
</reference>
<evidence type="ECO:0000313" key="3">
    <source>
        <dbReference type="EMBL" id="QEC46787.1"/>
    </source>
</evidence>
<name>A0A5B8U1D7_9ACTN</name>
<gene>
    <name evidence="3" type="ORF">FSW04_03755</name>
</gene>
<keyword evidence="1" id="KW-0472">Membrane</keyword>
<accession>A0A5B8U1D7</accession>
<dbReference type="EMBL" id="CP042430">
    <property type="protein sequence ID" value="QEC46787.1"/>
    <property type="molecule type" value="Genomic_DNA"/>
</dbReference>
<evidence type="ECO:0000256" key="1">
    <source>
        <dbReference type="SAM" id="Phobius"/>
    </source>
</evidence>
<feature type="transmembrane region" description="Helical" evidence="1">
    <location>
        <begin position="78"/>
        <end position="96"/>
    </location>
</feature>
<feature type="transmembrane region" description="Helical" evidence="1">
    <location>
        <begin position="154"/>
        <end position="178"/>
    </location>
</feature>
<dbReference type="Proteomes" id="UP000321805">
    <property type="component" value="Chromosome"/>
</dbReference>
<proteinExistence type="predicted"/>
<dbReference type="RefSeq" id="WP_146916409.1">
    <property type="nucleotide sequence ID" value="NZ_CP042430.1"/>
</dbReference>
<dbReference type="AlphaFoldDB" id="A0A5B8U1D7"/>
<dbReference type="KEGG" id="bsol:FSW04_03755"/>